<dbReference type="PANTHER" id="PTHR47534">
    <property type="entry name" value="YALI0E05731P"/>
    <property type="match status" value="1"/>
</dbReference>
<reference evidence="3" key="1">
    <citation type="submission" date="2021-01" db="EMBL/GenBank/DDBJ databases">
        <authorList>
            <person name="Corre E."/>
            <person name="Pelletier E."/>
            <person name="Niang G."/>
            <person name="Scheremetjew M."/>
            <person name="Finn R."/>
            <person name="Kale V."/>
            <person name="Holt S."/>
            <person name="Cochrane G."/>
            <person name="Meng A."/>
            <person name="Brown T."/>
            <person name="Cohen L."/>
        </authorList>
    </citation>
    <scope>NUCLEOTIDE SEQUENCE</scope>
    <source>
        <strain evidence="3">GSO104</strain>
    </source>
</reference>
<gene>
    <name evidence="2" type="ORF">DBRI00130_LOCUS44012</name>
    <name evidence="3" type="ORF">DBRI00130_LOCUS44013</name>
</gene>
<dbReference type="EMBL" id="HBNS01061072">
    <property type="protein sequence ID" value="CAE4668659.1"/>
    <property type="molecule type" value="Transcribed_RNA"/>
</dbReference>
<dbReference type="AlphaFoldDB" id="A0A6V2QF26"/>
<name>A0A6V2QF26_9STRA</name>
<accession>A0A6V2QF26</accession>
<proteinExistence type="predicted"/>
<sequence length="336" mass="36043">MKLRKTMTILASLKTEHQTLASKITSNGTKNPTAVVVGATNGIGKGCAKTLASYGYNVIAVGRNKPGRSESLLKELRDAGGGPHEFRTCDCFSLKEVKECASSITADYGAKGGIDALVMTQGMATIQGFTPTKEGNDEKLTLHVWSRAAFAGLLLPSLLASSSSTSRPVVLSVLSGGIHSTYTKYATDPELKSNYSIKNAADGAGYYNDLFFDKLSILSNTKNDSKVHFVHAAPGFVNSNWGTEMPFLLRGMIRCLQPLGKSTMECAEYMMDPILRGNAGDDLKMKPATDGDNGIYIMKEDSTGGKVTKDHTEDAMSSVWKTTCEVLKRAGIDLNV</sequence>
<protein>
    <recommendedName>
        <fullName evidence="4">Protochlorophyllide reductase</fullName>
    </recommendedName>
</protein>
<dbReference type="Pfam" id="PF00106">
    <property type="entry name" value="adh_short"/>
    <property type="match status" value="1"/>
</dbReference>
<organism evidence="3">
    <name type="scientific">Ditylum brightwellii</name>
    <dbReference type="NCBI Taxonomy" id="49249"/>
    <lineage>
        <taxon>Eukaryota</taxon>
        <taxon>Sar</taxon>
        <taxon>Stramenopiles</taxon>
        <taxon>Ochrophyta</taxon>
        <taxon>Bacillariophyta</taxon>
        <taxon>Mediophyceae</taxon>
        <taxon>Lithodesmiophycidae</taxon>
        <taxon>Lithodesmiales</taxon>
        <taxon>Lithodesmiaceae</taxon>
        <taxon>Ditylum</taxon>
    </lineage>
</organism>
<dbReference type="PANTHER" id="PTHR47534:SF3">
    <property type="entry name" value="ALCOHOL DEHYDROGENASE-LIKE C-TERMINAL DOMAIN-CONTAINING PROTEIN"/>
    <property type="match status" value="1"/>
</dbReference>
<evidence type="ECO:0000313" key="2">
    <source>
        <dbReference type="EMBL" id="CAE4668656.1"/>
    </source>
</evidence>
<dbReference type="GO" id="GO:0016491">
    <property type="term" value="F:oxidoreductase activity"/>
    <property type="evidence" value="ECO:0007669"/>
    <property type="project" value="UniProtKB-KW"/>
</dbReference>
<dbReference type="Gene3D" id="3.40.50.720">
    <property type="entry name" value="NAD(P)-binding Rossmann-like Domain"/>
    <property type="match status" value="1"/>
</dbReference>
<evidence type="ECO:0000313" key="3">
    <source>
        <dbReference type="EMBL" id="CAE4668659.1"/>
    </source>
</evidence>
<dbReference type="InterPro" id="IPR002347">
    <property type="entry name" value="SDR_fam"/>
</dbReference>
<dbReference type="EMBL" id="HBNS01061071">
    <property type="protein sequence ID" value="CAE4668656.1"/>
    <property type="molecule type" value="Transcribed_RNA"/>
</dbReference>
<dbReference type="SUPFAM" id="SSF51735">
    <property type="entry name" value="NAD(P)-binding Rossmann-fold domains"/>
    <property type="match status" value="1"/>
</dbReference>
<evidence type="ECO:0008006" key="4">
    <source>
        <dbReference type="Google" id="ProtNLM"/>
    </source>
</evidence>
<dbReference type="InterPro" id="IPR036291">
    <property type="entry name" value="NAD(P)-bd_dom_sf"/>
</dbReference>
<keyword evidence="1" id="KW-0560">Oxidoreductase</keyword>
<dbReference type="InterPro" id="IPR052228">
    <property type="entry name" value="Sec_Metab_Biosynth_Oxidored"/>
</dbReference>
<evidence type="ECO:0000256" key="1">
    <source>
        <dbReference type="ARBA" id="ARBA00023002"/>
    </source>
</evidence>